<accession>A0A9P5PBM4</accession>
<proteinExistence type="predicted"/>
<gene>
    <name evidence="1" type="ORF">BDP27DRAFT_422024</name>
</gene>
<name>A0A9P5PBM4_9AGAR</name>
<comment type="caution">
    <text evidence="1">The sequence shown here is derived from an EMBL/GenBank/DDBJ whole genome shotgun (WGS) entry which is preliminary data.</text>
</comment>
<sequence>MRRISLPVFFSFSTGMDSVHSCRSNSMKRVIRKMLSDFLYPFLQRRDIERLLRHSTPVSAAVLLVFGFKDPDTNSRHTVLAGPLTSATEAAGLQRSQRRMLPKSKSQMMSSPHRASCIQVWATSRVNRAVLNSSTEKVASIALKHAASDTVNGRLVSVSTSVCP</sequence>
<dbReference type="EMBL" id="JADNRY010000245">
    <property type="protein sequence ID" value="KAF9060399.1"/>
    <property type="molecule type" value="Genomic_DNA"/>
</dbReference>
<dbReference type="AlphaFoldDB" id="A0A9P5PBM4"/>
<reference evidence="1" key="1">
    <citation type="submission" date="2020-11" db="EMBL/GenBank/DDBJ databases">
        <authorList>
            <consortium name="DOE Joint Genome Institute"/>
            <person name="Ahrendt S."/>
            <person name="Riley R."/>
            <person name="Andreopoulos W."/>
            <person name="Labutti K."/>
            <person name="Pangilinan J."/>
            <person name="Ruiz-Duenas F.J."/>
            <person name="Barrasa J.M."/>
            <person name="Sanchez-Garcia M."/>
            <person name="Camarero S."/>
            <person name="Miyauchi S."/>
            <person name="Serrano A."/>
            <person name="Linde D."/>
            <person name="Babiker R."/>
            <person name="Drula E."/>
            <person name="Ayuso-Fernandez I."/>
            <person name="Pacheco R."/>
            <person name="Padilla G."/>
            <person name="Ferreira P."/>
            <person name="Barriuso J."/>
            <person name="Kellner H."/>
            <person name="Castanera R."/>
            <person name="Alfaro M."/>
            <person name="Ramirez L."/>
            <person name="Pisabarro A.G."/>
            <person name="Kuo A."/>
            <person name="Tritt A."/>
            <person name="Lipzen A."/>
            <person name="He G."/>
            <person name="Yan M."/>
            <person name="Ng V."/>
            <person name="Cullen D."/>
            <person name="Martin F."/>
            <person name="Rosso M.-N."/>
            <person name="Henrissat B."/>
            <person name="Hibbett D."/>
            <person name="Martinez A.T."/>
            <person name="Grigoriev I.V."/>
        </authorList>
    </citation>
    <scope>NUCLEOTIDE SEQUENCE</scope>
    <source>
        <strain evidence="1">AH 40177</strain>
    </source>
</reference>
<keyword evidence="2" id="KW-1185">Reference proteome</keyword>
<dbReference type="Proteomes" id="UP000772434">
    <property type="component" value="Unassembled WGS sequence"/>
</dbReference>
<evidence type="ECO:0000313" key="1">
    <source>
        <dbReference type="EMBL" id="KAF9060399.1"/>
    </source>
</evidence>
<evidence type="ECO:0000313" key="2">
    <source>
        <dbReference type="Proteomes" id="UP000772434"/>
    </source>
</evidence>
<protein>
    <submittedName>
        <fullName evidence="1">Uncharacterized protein</fullName>
    </submittedName>
</protein>
<organism evidence="1 2">
    <name type="scientific">Rhodocollybia butyracea</name>
    <dbReference type="NCBI Taxonomy" id="206335"/>
    <lineage>
        <taxon>Eukaryota</taxon>
        <taxon>Fungi</taxon>
        <taxon>Dikarya</taxon>
        <taxon>Basidiomycota</taxon>
        <taxon>Agaricomycotina</taxon>
        <taxon>Agaricomycetes</taxon>
        <taxon>Agaricomycetidae</taxon>
        <taxon>Agaricales</taxon>
        <taxon>Marasmiineae</taxon>
        <taxon>Omphalotaceae</taxon>
        <taxon>Rhodocollybia</taxon>
    </lineage>
</organism>